<evidence type="ECO:0000313" key="3">
    <source>
        <dbReference type="Proteomes" id="UP000236544"/>
    </source>
</evidence>
<dbReference type="Pfam" id="PF03061">
    <property type="entry name" value="4HBT"/>
    <property type="match status" value="1"/>
</dbReference>
<feature type="domain" description="Thioesterase" evidence="1">
    <location>
        <begin position="136"/>
        <end position="203"/>
    </location>
</feature>
<dbReference type="AlphaFoldDB" id="A0A0P1KRK2"/>
<keyword evidence="3" id="KW-1185">Reference proteome</keyword>
<gene>
    <name evidence="2" type="ORF">LAQU0_S03e04192g</name>
</gene>
<protein>
    <submittedName>
        <fullName evidence="2">LAQU0S03e04192g1_1</fullName>
    </submittedName>
</protein>
<name>A0A0P1KRK2_9SACH</name>
<accession>A0A0P1KRK2</accession>
<reference evidence="3" key="1">
    <citation type="submission" date="2015-10" db="EMBL/GenBank/DDBJ databases">
        <authorList>
            <person name="Devillers H."/>
        </authorList>
    </citation>
    <scope>NUCLEOTIDE SEQUENCE [LARGE SCALE GENOMIC DNA]</scope>
</reference>
<evidence type="ECO:0000259" key="1">
    <source>
        <dbReference type="Pfam" id="PF03061"/>
    </source>
</evidence>
<dbReference type="InterPro" id="IPR052061">
    <property type="entry name" value="PTE-AB_protein"/>
</dbReference>
<dbReference type="Proteomes" id="UP000236544">
    <property type="component" value="Unassembled WGS sequence"/>
</dbReference>
<dbReference type="CDD" id="cd03443">
    <property type="entry name" value="PaaI_thioesterase"/>
    <property type="match status" value="1"/>
</dbReference>
<proteinExistence type="predicted"/>
<dbReference type="InterPro" id="IPR029069">
    <property type="entry name" value="HotDog_dom_sf"/>
</dbReference>
<dbReference type="EMBL" id="LN890565">
    <property type="protein sequence ID" value="CUS21508.1"/>
    <property type="molecule type" value="Genomic_DNA"/>
</dbReference>
<dbReference type="PANTHER" id="PTHR47260">
    <property type="entry name" value="UPF0644 PROTEIN PB2B4.06"/>
    <property type="match status" value="1"/>
</dbReference>
<dbReference type="OrthoDB" id="506431at2759"/>
<dbReference type="Gene3D" id="3.10.129.10">
    <property type="entry name" value="Hotdog Thioesterase"/>
    <property type="match status" value="1"/>
</dbReference>
<dbReference type="SUPFAM" id="SSF54637">
    <property type="entry name" value="Thioesterase/thiol ester dehydrase-isomerase"/>
    <property type="match status" value="1"/>
</dbReference>
<dbReference type="PANTHER" id="PTHR47260:SF4">
    <property type="entry name" value="MIOREX COMPLEX COMPONENT 3"/>
    <property type="match status" value="1"/>
</dbReference>
<organism evidence="2 3">
    <name type="scientific">Lachancea quebecensis</name>
    <dbReference type="NCBI Taxonomy" id="1654605"/>
    <lineage>
        <taxon>Eukaryota</taxon>
        <taxon>Fungi</taxon>
        <taxon>Dikarya</taxon>
        <taxon>Ascomycota</taxon>
        <taxon>Saccharomycotina</taxon>
        <taxon>Saccharomycetes</taxon>
        <taxon>Saccharomycetales</taxon>
        <taxon>Saccharomycetaceae</taxon>
        <taxon>Lachancea</taxon>
    </lineage>
</organism>
<evidence type="ECO:0000313" key="2">
    <source>
        <dbReference type="EMBL" id="CUS21508.1"/>
    </source>
</evidence>
<dbReference type="InterPro" id="IPR006683">
    <property type="entry name" value="Thioestr_dom"/>
</dbReference>
<sequence length="245" mass="27631">MARPFLGRYIAAPAAGFALGLATFMRAWPAPHANDGADNETLQSATLKRPAEKQRLDILEHLQQHRIYADLIRRDNIQQWSQSEKITRPHRDYHVGQGLLYGPGSLEIDPLLLHDPDAQELVVFYHLGRNLANEKGTVHKGIISLLLDEALCYCGFPSLPSKSGVTARLDLQFHQDVPTDCTVVLKARVQEARGRKCIITGSLHTLPSRPWYKPFGEESSKTLATATCVLVEPKWFKYMKWFNAF</sequence>